<keyword evidence="1" id="KW-0560">Oxidoreductase</keyword>
<evidence type="ECO:0000256" key="1">
    <source>
        <dbReference type="ARBA" id="ARBA00023002"/>
    </source>
</evidence>
<reference evidence="4" key="1">
    <citation type="journal article" date="2014" name="Int. J. Syst. Evol. Microbiol.">
        <title>Complete genome sequence of Corynebacterium casei LMG S-19264T (=DSM 44701T), isolated from a smear-ripened cheese.</title>
        <authorList>
            <consortium name="US DOE Joint Genome Institute (JGI-PGF)"/>
            <person name="Walter F."/>
            <person name="Albersmeier A."/>
            <person name="Kalinowski J."/>
            <person name="Ruckert C."/>
        </authorList>
    </citation>
    <scope>NUCLEOTIDE SEQUENCE</scope>
    <source>
        <strain evidence="4">JCM 4059</strain>
    </source>
</reference>
<comment type="caution">
    <text evidence="4">The sequence shown here is derived from an EMBL/GenBank/DDBJ whole genome shotgun (WGS) entry which is preliminary data.</text>
</comment>
<dbReference type="Gene3D" id="3.40.50.720">
    <property type="entry name" value="NAD(P)-binding Rossmann-like Domain"/>
    <property type="match status" value="2"/>
</dbReference>
<accession>A0A919B2V0</accession>
<dbReference type="InterPro" id="IPR006140">
    <property type="entry name" value="D-isomer_DH_NAD-bd"/>
</dbReference>
<dbReference type="GO" id="GO:0016618">
    <property type="term" value="F:hydroxypyruvate reductase [NAD(P)H] activity"/>
    <property type="evidence" value="ECO:0007669"/>
    <property type="project" value="TreeGrafter"/>
</dbReference>
<dbReference type="PANTHER" id="PTHR10996:SF178">
    <property type="entry name" value="2-HYDROXYACID DEHYDROGENASE YGL185C-RELATED"/>
    <property type="match status" value="1"/>
</dbReference>
<dbReference type="CDD" id="cd12167">
    <property type="entry name" value="2-Hacid_dh_8"/>
    <property type="match status" value="1"/>
</dbReference>
<organism evidence="4 5">
    <name type="scientific">Streptomyces mashuensis</name>
    <dbReference type="NCBI Taxonomy" id="33904"/>
    <lineage>
        <taxon>Bacteria</taxon>
        <taxon>Bacillati</taxon>
        <taxon>Actinomycetota</taxon>
        <taxon>Actinomycetes</taxon>
        <taxon>Kitasatosporales</taxon>
        <taxon>Streptomycetaceae</taxon>
        <taxon>Streptomyces</taxon>
    </lineage>
</organism>
<dbReference type="EMBL" id="BNBD01000005">
    <property type="protein sequence ID" value="GHF45439.1"/>
    <property type="molecule type" value="Genomic_DNA"/>
</dbReference>
<dbReference type="AlphaFoldDB" id="A0A919B2V0"/>
<evidence type="ECO:0000313" key="5">
    <source>
        <dbReference type="Proteomes" id="UP000638313"/>
    </source>
</evidence>
<dbReference type="RefSeq" id="WP_229890958.1">
    <property type="nucleotide sequence ID" value="NZ_BNBD01000005.1"/>
</dbReference>
<name>A0A919B2V0_9ACTN</name>
<dbReference type="PANTHER" id="PTHR10996">
    <property type="entry name" value="2-HYDROXYACID DEHYDROGENASE-RELATED"/>
    <property type="match status" value="1"/>
</dbReference>
<dbReference type="InterPro" id="IPR050223">
    <property type="entry name" value="D-isomer_2-hydroxyacid_DH"/>
</dbReference>
<dbReference type="Pfam" id="PF02826">
    <property type="entry name" value="2-Hacid_dh_C"/>
    <property type="match status" value="1"/>
</dbReference>
<dbReference type="GO" id="GO:0051287">
    <property type="term" value="F:NAD binding"/>
    <property type="evidence" value="ECO:0007669"/>
    <property type="project" value="InterPro"/>
</dbReference>
<evidence type="ECO:0000313" key="4">
    <source>
        <dbReference type="EMBL" id="GHF45439.1"/>
    </source>
</evidence>
<dbReference type="Proteomes" id="UP000638313">
    <property type="component" value="Unassembled WGS sequence"/>
</dbReference>
<dbReference type="GO" id="GO:0030267">
    <property type="term" value="F:glyoxylate reductase (NADPH) activity"/>
    <property type="evidence" value="ECO:0007669"/>
    <property type="project" value="TreeGrafter"/>
</dbReference>
<evidence type="ECO:0000259" key="3">
    <source>
        <dbReference type="Pfam" id="PF02826"/>
    </source>
</evidence>
<evidence type="ECO:0000256" key="2">
    <source>
        <dbReference type="ARBA" id="ARBA00023027"/>
    </source>
</evidence>
<protein>
    <submittedName>
        <fullName evidence="4">Glycerate dehydrogenase</fullName>
    </submittedName>
</protein>
<sequence>MGARDRPTIVVAMGAEEERLVLPPDVRTRLALCGTVATGLGELHRADVLLTGWGCPPLTDELLERAGRLRLVVHAAGSVKWLLPGSGSGSGSWWDRGVTVTTAADANAEPVADFAYGAVLLALKQALGTAAVYASRGGEAGRPGFLERHGADGAVVGVVGASRVGRRLIARLRTGRLRILLHDPYVSVPEAAQRLGAERVGLDELCARSSVVTLHAPELPETRHMLNAGRLALIQDGGTVINTARGSLVDTDALVQECAAGRLAAFLDVTDPEPLPQGHPLLGLPNVLVTPHIAGAQGSEVRRLGVYAVEEIERWVRGLPLRGRVEKYDLGRLA</sequence>
<proteinExistence type="predicted"/>
<reference evidence="4" key="2">
    <citation type="submission" date="2020-09" db="EMBL/GenBank/DDBJ databases">
        <authorList>
            <person name="Sun Q."/>
            <person name="Ohkuma M."/>
        </authorList>
    </citation>
    <scope>NUCLEOTIDE SEQUENCE</scope>
    <source>
        <strain evidence="4">JCM 4059</strain>
    </source>
</reference>
<dbReference type="GO" id="GO:0005829">
    <property type="term" value="C:cytosol"/>
    <property type="evidence" value="ECO:0007669"/>
    <property type="project" value="TreeGrafter"/>
</dbReference>
<feature type="domain" description="D-isomer specific 2-hydroxyacid dehydrogenase NAD-binding" evidence="3">
    <location>
        <begin position="139"/>
        <end position="294"/>
    </location>
</feature>
<dbReference type="InterPro" id="IPR036291">
    <property type="entry name" value="NAD(P)-bd_dom_sf"/>
</dbReference>
<keyword evidence="2" id="KW-0520">NAD</keyword>
<gene>
    <name evidence="4" type="ORF">GCM10010218_28310</name>
</gene>
<dbReference type="SUPFAM" id="SSF51735">
    <property type="entry name" value="NAD(P)-binding Rossmann-fold domains"/>
    <property type="match status" value="1"/>
</dbReference>
<keyword evidence="5" id="KW-1185">Reference proteome</keyword>